<dbReference type="InterPro" id="IPR036492">
    <property type="entry name" value="YojF_sf"/>
</dbReference>
<dbReference type="SUPFAM" id="SSF89442">
    <property type="entry name" value="Hypothetical protein YojF"/>
    <property type="match status" value="1"/>
</dbReference>
<organism evidence="1 2">
    <name type="scientific">Brevibacillus fluminis</name>
    <dbReference type="NCBI Taxonomy" id="511487"/>
    <lineage>
        <taxon>Bacteria</taxon>
        <taxon>Bacillati</taxon>
        <taxon>Bacillota</taxon>
        <taxon>Bacilli</taxon>
        <taxon>Bacillales</taxon>
        <taxon>Paenibacillaceae</taxon>
        <taxon>Brevibacillus</taxon>
    </lineage>
</organism>
<comment type="caution">
    <text evidence="1">The sequence shown here is derived from an EMBL/GenBank/DDBJ whole genome shotgun (WGS) entry which is preliminary data.</text>
</comment>
<dbReference type="OrthoDB" id="2352913at2"/>
<dbReference type="Gene3D" id="2.70.180.10">
    <property type="entry name" value="Hypothetical protein YojF"/>
    <property type="match status" value="1"/>
</dbReference>
<dbReference type="Pfam" id="PF08830">
    <property type="entry name" value="DUF1806"/>
    <property type="match status" value="1"/>
</dbReference>
<protein>
    <submittedName>
        <fullName evidence="1">DUF1806 family protein</fullName>
    </submittedName>
</protein>
<gene>
    <name evidence="1" type="ORF">EDM56_21505</name>
</gene>
<reference evidence="1 2" key="1">
    <citation type="submission" date="2018-10" db="EMBL/GenBank/DDBJ databases">
        <title>Phylogenomics of Brevibacillus.</title>
        <authorList>
            <person name="Dunlap C."/>
        </authorList>
    </citation>
    <scope>NUCLEOTIDE SEQUENCE [LARGE SCALE GENOMIC DNA]</scope>
    <source>
        <strain evidence="1 2">JCM 15716</strain>
    </source>
</reference>
<accession>A0A3M8D9F6</accession>
<dbReference type="RefSeq" id="WP_122919966.1">
    <property type="nucleotide sequence ID" value="NZ_RHHQ01000017.1"/>
</dbReference>
<evidence type="ECO:0000313" key="2">
    <source>
        <dbReference type="Proteomes" id="UP000271031"/>
    </source>
</evidence>
<dbReference type="Proteomes" id="UP000271031">
    <property type="component" value="Unassembled WGS sequence"/>
</dbReference>
<name>A0A3M8D9F6_9BACL</name>
<dbReference type="EMBL" id="RHHQ01000017">
    <property type="protein sequence ID" value="RNB84684.1"/>
    <property type="molecule type" value="Genomic_DNA"/>
</dbReference>
<sequence length="122" mass="13412">MEPIQKDKVQTIIESFANCEVFLHIETTDGSYAVLRGERSISVGAFVRNVPIRFERGSIAGEGPYRVGLKLAHGWVYAEGLTDWEAGEQTQLLLAGHDHEGRLSVAFQLSATPFSHGKGEVQ</sequence>
<dbReference type="InterPro" id="IPR014934">
    <property type="entry name" value="DUF1806"/>
</dbReference>
<evidence type="ECO:0000313" key="1">
    <source>
        <dbReference type="EMBL" id="RNB84684.1"/>
    </source>
</evidence>
<keyword evidence="2" id="KW-1185">Reference proteome</keyword>
<dbReference type="AlphaFoldDB" id="A0A3M8D9F6"/>
<proteinExistence type="predicted"/>